<dbReference type="GO" id="GO:0016151">
    <property type="term" value="F:nickel cation binding"/>
    <property type="evidence" value="ECO:0007669"/>
    <property type="project" value="InterPro"/>
</dbReference>
<proteinExistence type="inferred from homology"/>
<evidence type="ECO:0000313" key="4">
    <source>
        <dbReference type="EMBL" id="TPX61550.1"/>
    </source>
</evidence>
<dbReference type="InterPro" id="IPR002639">
    <property type="entry name" value="UreF"/>
</dbReference>
<gene>
    <name evidence="4" type="ORF">PhCBS80983_g01131</name>
</gene>
<keyword evidence="2" id="KW-0143">Chaperone</keyword>
<evidence type="ECO:0000256" key="2">
    <source>
        <dbReference type="ARBA" id="ARBA00023186"/>
    </source>
</evidence>
<dbReference type="Proteomes" id="UP000318582">
    <property type="component" value="Unassembled WGS sequence"/>
</dbReference>
<evidence type="ECO:0000256" key="1">
    <source>
        <dbReference type="ARBA" id="ARBA00022988"/>
    </source>
</evidence>
<dbReference type="EMBL" id="QEAQ01000007">
    <property type="protein sequence ID" value="TPX61550.1"/>
    <property type="molecule type" value="Genomic_DNA"/>
</dbReference>
<dbReference type="PANTHER" id="PTHR33620">
    <property type="entry name" value="UREASE ACCESSORY PROTEIN F"/>
    <property type="match status" value="1"/>
</dbReference>
<keyword evidence="5" id="KW-1185">Reference proteome</keyword>
<protein>
    <recommendedName>
        <fullName evidence="6">Urease accessory protein UreF</fullName>
    </recommendedName>
</protein>
<dbReference type="InterPro" id="IPR038277">
    <property type="entry name" value="UreF_sf"/>
</dbReference>
<evidence type="ECO:0008006" key="6">
    <source>
        <dbReference type="Google" id="ProtNLM"/>
    </source>
</evidence>
<dbReference type="Pfam" id="PF01730">
    <property type="entry name" value="UreF"/>
    <property type="match status" value="1"/>
</dbReference>
<dbReference type="STRING" id="109895.A0A507EEE9"/>
<comment type="caution">
    <text evidence="4">The sequence shown here is derived from an EMBL/GenBank/DDBJ whole genome shotgun (WGS) entry which is preliminary data.</text>
</comment>
<comment type="similarity">
    <text evidence="3">Belongs to the UreF family.</text>
</comment>
<organism evidence="4 5">
    <name type="scientific">Powellomyces hirtus</name>
    <dbReference type="NCBI Taxonomy" id="109895"/>
    <lineage>
        <taxon>Eukaryota</taxon>
        <taxon>Fungi</taxon>
        <taxon>Fungi incertae sedis</taxon>
        <taxon>Chytridiomycota</taxon>
        <taxon>Chytridiomycota incertae sedis</taxon>
        <taxon>Chytridiomycetes</taxon>
        <taxon>Spizellomycetales</taxon>
        <taxon>Powellomycetaceae</taxon>
        <taxon>Powellomyces</taxon>
    </lineage>
</organism>
<name>A0A507EEE9_9FUNG</name>
<dbReference type="Gene3D" id="1.10.4190.10">
    <property type="entry name" value="Urease accessory protein UreF"/>
    <property type="match status" value="1"/>
</dbReference>
<reference evidence="4 5" key="1">
    <citation type="journal article" date="2019" name="Sci. Rep.">
        <title>Comparative genomics of chytrid fungi reveal insights into the obligate biotrophic and pathogenic lifestyle of Synchytrium endobioticum.</title>
        <authorList>
            <person name="van de Vossenberg B.T.L.H."/>
            <person name="Warris S."/>
            <person name="Nguyen H.D.T."/>
            <person name="van Gent-Pelzer M.P.E."/>
            <person name="Joly D.L."/>
            <person name="van de Geest H.C."/>
            <person name="Bonants P.J.M."/>
            <person name="Smith D.S."/>
            <person name="Levesque C.A."/>
            <person name="van der Lee T.A.J."/>
        </authorList>
    </citation>
    <scope>NUCLEOTIDE SEQUENCE [LARGE SCALE GENOMIC DNA]</scope>
    <source>
        <strain evidence="4 5">CBS 809.83</strain>
    </source>
</reference>
<evidence type="ECO:0000313" key="5">
    <source>
        <dbReference type="Proteomes" id="UP000318582"/>
    </source>
</evidence>
<dbReference type="PANTHER" id="PTHR33620:SF1">
    <property type="entry name" value="UREASE ACCESSORY PROTEIN F"/>
    <property type="match status" value="1"/>
</dbReference>
<keyword evidence="1" id="KW-0996">Nickel insertion</keyword>
<sequence length="287" mass="31157">MPAYYAQASCQEFETFPRLRMAATALRTREDWLLCMISDSALPTGGFVSSGGLEAAVQAGHVTSSSLLAYMNASVHSYAHSGVPYVRAAWQCLEESRAGEGIDLDGIISKLTGLDHGCDVLTGTNHIARRASRAQGAAYLTLAVRGFPTERGIVIVKAFKTEVRASRTPGHLVLCFAIVCWCLGIPLDRTEHLLVFLYVRSLLSAAIRLNLVGPYQGQQLLLALQKEVEHALRLVQRRMEGHHIPQQSLAGPDTISIAAATLACQTSPVVDILQGLHGQLYSRMFNS</sequence>
<accession>A0A507EEE9</accession>
<evidence type="ECO:0000256" key="3">
    <source>
        <dbReference type="ARBA" id="ARBA00046339"/>
    </source>
</evidence>
<dbReference type="AlphaFoldDB" id="A0A507EEE9"/>